<keyword evidence="3" id="KW-0378">Hydrolase</keyword>
<dbReference type="EMBL" id="KL584824">
    <property type="protein sequence ID" value="KEQ67654.1"/>
    <property type="molecule type" value="Genomic_DNA"/>
</dbReference>
<dbReference type="InterPro" id="IPR003140">
    <property type="entry name" value="PLipase/COase/thioEstase"/>
</dbReference>
<dbReference type="SUPFAM" id="SSF53474">
    <property type="entry name" value="alpha/beta-Hydrolases"/>
    <property type="match status" value="1"/>
</dbReference>
<dbReference type="PANTHER" id="PTHR10655:SF63">
    <property type="entry name" value="PHOSPHOLIPASE_CARBOXYLESTERASE_THIOESTERASE DOMAIN-CONTAINING PROTEIN"/>
    <property type="match status" value="1"/>
</dbReference>
<evidence type="ECO:0000313" key="4">
    <source>
        <dbReference type="Proteomes" id="UP000030672"/>
    </source>
</evidence>
<dbReference type="GeneID" id="63917387"/>
<dbReference type="GO" id="GO:0005737">
    <property type="term" value="C:cytoplasm"/>
    <property type="evidence" value="ECO:0007669"/>
    <property type="project" value="TreeGrafter"/>
</dbReference>
<gene>
    <name evidence="3" type="ORF">M437DRAFT_62040</name>
</gene>
<organism evidence="3 4">
    <name type="scientific">Aureobasidium melanogenum (strain CBS 110374)</name>
    <name type="common">Aureobasidium pullulans var. melanogenum</name>
    <dbReference type="NCBI Taxonomy" id="1043003"/>
    <lineage>
        <taxon>Eukaryota</taxon>
        <taxon>Fungi</taxon>
        <taxon>Dikarya</taxon>
        <taxon>Ascomycota</taxon>
        <taxon>Pezizomycotina</taxon>
        <taxon>Dothideomycetes</taxon>
        <taxon>Dothideomycetidae</taxon>
        <taxon>Dothideales</taxon>
        <taxon>Saccotheciaceae</taxon>
        <taxon>Aureobasidium</taxon>
    </lineage>
</organism>
<sequence>MEAIDNYVVQPTTARSHTIIMLHGRDSVASEFAEELFESQASDNRTLPQIYPGFKWVFPNSGLLKSERFDMELPQWFDMWGTEKPHDEEGTSRVGIQKATARIVDLIRAESKLVPLDHIFLGGISQGAAVAIHSLLRGGLQIGGYLGFCTWLPFHDEVKSEALSSTPISPEHNKDDEVISIDNGESMREVLQHLGPKVTCRTYGTGGHWFNEPRGIDDLIAFLTTCGVSNTD</sequence>
<dbReference type="Proteomes" id="UP000030672">
    <property type="component" value="Unassembled WGS sequence"/>
</dbReference>
<dbReference type="STRING" id="1043003.A0A074W7V9"/>
<dbReference type="HOGENOM" id="CLU_049413_2_0_1"/>
<keyword evidence="4" id="KW-1185">Reference proteome</keyword>
<dbReference type="InterPro" id="IPR029058">
    <property type="entry name" value="AB_hydrolase_fold"/>
</dbReference>
<protein>
    <submittedName>
        <fullName evidence="3">Alpha/beta-hydrolase</fullName>
    </submittedName>
</protein>
<evidence type="ECO:0000313" key="3">
    <source>
        <dbReference type="EMBL" id="KEQ67654.1"/>
    </source>
</evidence>
<dbReference type="AlphaFoldDB" id="A0A074W7V9"/>
<name>A0A074W7V9_AURM1</name>
<dbReference type="RefSeq" id="XP_040884677.1">
    <property type="nucleotide sequence ID" value="XM_041024014.1"/>
</dbReference>
<dbReference type="Pfam" id="PF02230">
    <property type="entry name" value="Abhydrolase_2"/>
    <property type="match status" value="1"/>
</dbReference>
<reference evidence="3 4" key="1">
    <citation type="journal article" date="2014" name="BMC Genomics">
        <title>Genome sequencing of four Aureobasidium pullulans varieties: biotechnological potential, stress tolerance, and description of new species.</title>
        <authorList>
            <person name="Gostin Ar C."/>
            <person name="Ohm R.A."/>
            <person name="Kogej T."/>
            <person name="Sonjak S."/>
            <person name="Turk M."/>
            <person name="Zajc J."/>
            <person name="Zalar P."/>
            <person name="Grube M."/>
            <person name="Sun H."/>
            <person name="Han J."/>
            <person name="Sharma A."/>
            <person name="Chiniquy J."/>
            <person name="Ngan C.Y."/>
            <person name="Lipzen A."/>
            <person name="Barry K."/>
            <person name="Grigoriev I.V."/>
            <person name="Gunde-Cimerman N."/>
        </authorList>
    </citation>
    <scope>NUCLEOTIDE SEQUENCE [LARGE SCALE GENOMIC DNA]</scope>
    <source>
        <strain evidence="3 4">CBS 110374</strain>
    </source>
</reference>
<evidence type="ECO:0000259" key="2">
    <source>
        <dbReference type="Pfam" id="PF02230"/>
    </source>
</evidence>
<feature type="domain" description="Phospholipase/carboxylesterase/thioesterase" evidence="2">
    <location>
        <begin position="7"/>
        <end position="226"/>
    </location>
</feature>
<dbReference type="Gene3D" id="3.40.50.1820">
    <property type="entry name" value="alpha/beta hydrolase"/>
    <property type="match status" value="1"/>
</dbReference>
<accession>A0A074W7V9</accession>
<dbReference type="GO" id="GO:0008474">
    <property type="term" value="F:palmitoyl-(protein) hydrolase activity"/>
    <property type="evidence" value="ECO:0007669"/>
    <property type="project" value="TreeGrafter"/>
</dbReference>
<dbReference type="InterPro" id="IPR050565">
    <property type="entry name" value="LYPA1-2/EST-like"/>
</dbReference>
<dbReference type="PANTHER" id="PTHR10655">
    <property type="entry name" value="LYSOPHOSPHOLIPASE-RELATED"/>
    <property type="match status" value="1"/>
</dbReference>
<proteinExistence type="inferred from homology"/>
<dbReference type="GO" id="GO:0052689">
    <property type="term" value="F:carboxylic ester hydrolase activity"/>
    <property type="evidence" value="ECO:0007669"/>
    <property type="project" value="TreeGrafter"/>
</dbReference>
<evidence type="ECO:0000256" key="1">
    <source>
        <dbReference type="ARBA" id="ARBA00006499"/>
    </source>
</evidence>
<comment type="similarity">
    <text evidence="1">Belongs to the AB hydrolase superfamily. AB hydrolase 2 family.</text>
</comment>